<dbReference type="InterPro" id="IPR057985">
    <property type="entry name" value="TPR_PSMD3_N"/>
</dbReference>
<dbReference type="GO" id="GO:0003676">
    <property type="term" value="F:nucleic acid binding"/>
    <property type="evidence" value="ECO:0007669"/>
    <property type="project" value="InterPro"/>
</dbReference>
<dbReference type="PANTHER" id="PTHR33875">
    <property type="entry name" value="OS09G0542200 PROTEIN"/>
    <property type="match status" value="1"/>
</dbReference>
<proteinExistence type="predicted"/>
<feature type="compositionally biased region" description="Basic residues" evidence="1">
    <location>
        <begin position="440"/>
        <end position="457"/>
    </location>
</feature>
<feature type="compositionally biased region" description="Basic residues" evidence="1">
    <location>
        <begin position="409"/>
        <end position="420"/>
    </location>
</feature>
<comment type="caution">
    <text evidence="4">The sequence shown here is derived from an EMBL/GenBank/DDBJ whole genome shotgun (WGS) entry which is preliminary data.</text>
</comment>
<keyword evidence="2" id="KW-0732">Signal</keyword>
<evidence type="ECO:0000259" key="3">
    <source>
        <dbReference type="PROSITE" id="PS50250"/>
    </source>
</evidence>
<evidence type="ECO:0000256" key="1">
    <source>
        <dbReference type="SAM" id="MobiDB-lite"/>
    </source>
</evidence>
<dbReference type="Gene3D" id="3.40.30.10">
    <property type="entry name" value="Glutaredoxin"/>
    <property type="match status" value="1"/>
</dbReference>
<feature type="compositionally biased region" description="Basic residues" evidence="1">
    <location>
        <begin position="484"/>
        <end position="497"/>
    </location>
</feature>
<feature type="domain" description="PCI" evidence="3">
    <location>
        <begin position="666"/>
        <end position="860"/>
    </location>
</feature>
<dbReference type="Gene3D" id="3.30.110.20">
    <property type="entry name" value="Alba-like domain"/>
    <property type="match status" value="1"/>
</dbReference>
<dbReference type="GO" id="GO:0042176">
    <property type="term" value="P:regulation of protein catabolic process"/>
    <property type="evidence" value="ECO:0007669"/>
    <property type="project" value="InterPro"/>
</dbReference>
<accession>A0AAD6QYE7</accession>
<sequence length="955" mass="106822">MQRQHRCTLTQLLSFMLLPVVNLSILTVQSQNLPPARYDGFVYENRQGDLDSILVEAFFDPVCPDSRDSWPPLKEALKHYGPRVWLVVHLLPLPYHDNAFVSSRALHIANTLNSSFTFPLLEEFFKHQEKFYNAKTSNLSKTSIVEEIVKFATVAVGNSYSSAFESGFNDRQTDLKTRVSFKYSTSRGVFGTPFFFVNGFVLPDAGSPLDYNGWRSIIDPLVGAKSTPASGLGRKRRNEAVEEGSSLAEQTYLYFPFKMDRYQRVEKPRADTPIDENEIRITSQGRMRSYISYAMSLLQEKGSNEIVFKAMGRAINKTVTIVELIKRRIVGLHQITLIGSTDITDTWEPLEEGLLPLETTRHVSMITITLSMKELNTSSVGYQLPLLAEQVKAFTDFEYEGDGSPSGRGRGRGGRGRARSRGNGFVFAEHEDGGWDRNRGFPRGRGRGRGRGFRGRGRGGFNAPHADTQQDGGYNYDAPPQGRGRGRGRGNRGKGRGFRSNGPIPAAAFNRATGHFPSIALVNYNVTHISEASSIAHFEDEEDDSATSSHPICGGNLLPELLLFCYFLVLIFLVEQRRYEEDKTCSMGGLNLLMDINAVEPVTIGAIASRLYFYYSYTHEVSGDLAEIRCALFGLHKVAILNHDELGQLSLLVDRLLKKRKEKKLCRYLFYLGKIRTIRLEYSDAKERFVQAAQIAPVAARSFRIQCSKLAVLVRLLLGEIPERAILTQSGMQGVLRPYFELTNMSDFSLSGLVDMADCLAVRIGDLELFSDVSEKFAGTFISDRTNNVIVRLRHGVVRIGLRTISICYSRIPLDDVADTLRMHSTNPVESIVAKAIRDGAIDAKIDHANGWLILKETGDIYFTAEPQAAFSSRIAFCVNLHNEAAWNLRFPLDKYSSDEWKSASQILNRKMLWQNKQLSGVGSCPVQANLLLQGLDLNSKPPRKKLGTSSQFAP</sequence>
<dbReference type="FunFam" id="3.30.110.20:FF:000003">
    <property type="entry name" value="DNA/RNA-binding protein Alba 1"/>
    <property type="match status" value="1"/>
</dbReference>
<dbReference type="GO" id="GO:0030234">
    <property type="term" value="F:enzyme regulator activity"/>
    <property type="evidence" value="ECO:0007669"/>
    <property type="project" value="InterPro"/>
</dbReference>
<feature type="chain" id="PRO_5042210868" description="PCI domain-containing protein" evidence="2">
    <location>
        <begin position="24"/>
        <end position="955"/>
    </location>
</feature>
<dbReference type="SMART" id="SM00753">
    <property type="entry name" value="PAM"/>
    <property type="match status" value="1"/>
</dbReference>
<dbReference type="InterPro" id="IPR036882">
    <property type="entry name" value="Alba-like_dom_sf"/>
</dbReference>
<protein>
    <recommendedName>
        <fullName evidence="3">PCI domain-containing protein</fullName>
    </recommendedName>
</protein>
<dbReference type="SUPFAM" id="SSF52833">
    <property type="entry name" value="Thioredoxin-like"/>
    <property type="match status" value="1"/>
</dbReference>
<dbReference type="SUPFAM" id="SSF46785">
    <property type="entry name" value="Winged helix' DNA-binding domain"/>
    <property type="match status" value="1"/>
</dbReference>
<evidence type="ECO:0000313" key="5">
    <source>
        <dbReference type="Proteomes" id="UP001164929"/>
    </source>
</evidence>
<dbReference type="CDD" id="cd02972">
    <property type="entry name" value="DsbA_family"/>
    <property type="match status" value="1"/>
</dbReference>
<dbReference type="InterPro" id="IPR000717">
    <property type="entry name" value="PCI_dom"/>
</dbReference>
<dbReference type="EMBL" id="JAQIZT010000005">
    <property type="protein sequence ID" value="KAJ6998863.1"/>
    <property type="molecule type" value="Genomic_DNA"/>
</dbReference>
<dbReference type="Pfam" id="PF08375">
    <property type="entry name" value="Rpn3_C"/>
    <property type="match status" value="1"/>
</dbReference>
<evidence type="ECO:0000256" key="2">
    <source>
        <dbReference type="SAM" id="SignalP"/>
    </source>
</evidence>
<dbReference type="InterPro" id="IPR036249">
    <property type="entry name" value="Thioredoxin-like_sf"/>
</dbReference>
<dbReference type="Pfam" id="PF01399">
    <property type="entry name" value="PCI"/>
    <property type="match status" value="1"/>
</dbReference>
<dbReference type="InterPro" id="IPR036390">
    <property type="entry name" value="WH_DNA-bd_sf"/>
</dbReference>
<dbReference type="AlphaFoldDB" id="A0AAD6QYE7"/>
<feature type="signal peptide" evidence="2">
    <location>
        <begin position="1"/>
        <end position="23"/>
    </location>
</feature>
<dbReference type="InterPro" id="IPR013586">
    <property type="entry name" value="PSMD3_C"/>
</dbReference>
<gene>
    <name evidence="4" type="ORF">NC653_014885</name>
</gene>
<dbReference type="Pfam" id="PF25573">
    <property type="entry name" value="TPR_PSMD3_N"/>
    <property type="match status" value="1"/>
</dbReference>
<keyword evidence="5" id="KW-1185">Reference proteome</keyword>
<evidence type="ECO:0000313" key="4">
    <source>
        <dbReference type="EMBL" id="KAJ6998863.1"/>
    </source>
</evidence>
<feature type="compositionally biased region" description="Basic and acidic residues" evidence="1">
    <location>
        <begin position="428"/>
        <end position="439"/>
    </location>
</feature>
<dbReference type="PROSITE" id="PS50250">
    <property type="entry name" value="PCI"/>
    <property type="match status" value="1"/>
</dbReference>
<dbReference type="Pfam" id="PF01918">
    <property type="entry name" value="Alba"/>
    <property type="match status" value="1"/>
</dbReference>
<feature type="region of interest" description="Disordered" evidence="1">
    <location>
        <begin position="399"/>
        <end position="503"/>
    </location>
</feature>
<dbReference type="PANTHER" id="PTHR33875:SF2">
    <property type="entry name" value="ACR183CP"/>
    <property type="match status" value="1"/>
</dbReference>
<dbReference type="Gene3D" id="1.25.40.570">
    <property type="match status" value="1"/>
</dbReference>
<reference evidence="4" key="1">
    <citation type="journal article" date="2023" name="Mol. Ecol. Resour.">
        <title>Chromosome-level genome assembly of a triploid poplar Populus alba 'Berolinensis'.</title>
        <authorList>
            <person name="Chen S."/>
            <person name="Yu Y."/>
            <person name="Wang X."/>
            <person name="Wang S."/>
            <person name="Zhang T."/>
            <person name="Zhou Y."/>
            <person name="He R."/>
            <person name="Meng N."/>
            <person name="Wang Y."/>
            <person name="Liu W."/>
            <person name="Liu Z."/>
            <person name="Liu J."/>
            <person name="Guo Q."/>
            <person name="Huang H."/>
            <person name="Sederoff R.R."/>
            <person name="Wang G."/>
            <person name="Qu G."/>
            <person name="Chen S."/>
        </authorList>
    </citation>
    <scope>NUCLEOTIDE SEQUENCE</scope>
    <source>
        <strain evidence="4">SC-2020</strain>
    </source>
</reference>
<name>A0AAD6QYE7_9ROSI</name>
<dbReference type="InterPro" id="IPR002775">
    <property type="entry name" value="DNA/RNA-bd_Alba-like"/>
</dbReference>
<organism evidence="4 5">
    <name type="scientific">Populus alba x Populus x berolinensis</name>
    <dbReference type="NCBI Taxonomy" id="444605"/>
    <lineage>
        <taxon>Eukaryota</taxon>
        <taxon>Viridiplantae</taxon>
        <taxon>Streptophyta</taxon>
        <taxon>Embryophyta</taxon>
        <taxon>Tracheophyta</taxon>
        <taxon>Spermatophyta</taxon>
        <taxon>Magnoliopsida</taxon>
        <taxon>eudicotyledons</taxon>
        <taxon>Gunneridae</taxon>
        <taxon>Pentapetalae</taxon>
        <taxon>rosids</taxon>
        <taxon>fabids</taxon>
        <taxon>Malpighiales</taxon>
        <taxon>Salicaceae</taxon>
        <taxon>Saliceae</taxon>
        <taxon>Populus</taxon>
    </lineage>
</organism>
<dbReference type="SMART" id="SM00088">
    <property type="entry name" value="PINT"/>
    <property type="match status" value="1"/>
</dbReference>
<dbReference type="Proteomes" id="UP001164929">
    <property type="component" value="Chromosome 5"/>
</dbReference>
<dbReference type="GO" id="GO:0000502">
    <property type="term" value="C:proteasome complex"/>
    <property type="evidence" value="ECO:0007669"/>
    <property type="project" value="InterPro"/>
</dbReference>
<dbReference type="SUPFAM" id="SSF82704">
    <property type="entry name" value="AlbA-like"/>
    <property type="match status" value="1"/>
</dbReference>